<dbReference type="Proteomes" id="UP000485058">
    <property type="component" value="Unassembled WGS sequence"/>
</dbReference>
<feature type="region of interest" description="Disordered" evidence="1">
    <location>
        <begin position="110"/>
        <end position="136"/>
    </location>
</feature>
<evidence type="ECO:0000313" key="3">
    <source>
        <dbReference type="Proteomes" id="UP000485058"/>
    </source>
</evidence>
<feature type="region of interest" description="Disordered" evidence="1">
    <location>
        <begin position="74"/>
        <end position="97"/>
    </location>
</feature>
<feature type="region of interest" description="Disordered" evidence="1">
    <location>
        <begin position="1"/>
        <end position="26"/>
    </location>
</feature>
<feature type="compositionally biased region" description="Gly residues" evidence="1">
    <location>
        <begin position="74"/>
        <end position="88"/>
    </location>
</feature>
<keyword evidence="3" id="KW-1185">Reference proteome</keyword>
<gene>
    <name evidence="2" type="ORF">HaLaN_26327</name>
</gene>
<dbReference type="AlphaFoldDB" id="A0A6A0A5Z8"/>
<evidence type="ECO:0000256" key="1">
    <source>
        <dbReference type="SAM" id="MobiDB-lite"/>
    </source>
</evidence>
<organism evidence="2 3">
    <name type="scientific">Haematococcus lacustris</name>
    <name type="common">Green alga</name>
    <name type="synonym">Haematococcus pluvialis</name>
    <dbReference type="NCBI Taxonomy" id="44745"/>
    <lineage>
        <taxon>Eukaryota</taxon>
        <taxon>Viridiplantae</taxon>
        <taxon>Chlorophyta</taxon>
        <taxon>core chlorophytes</taxon>
        <taxon>Chlorophyceae</taxon>
        <taxon>CS clade</taxon>
        <taxon>Chlamydomonadales</taxon>
        <taxon>Haematococcaceae</taxon>
        <taxon>Haematococcus</taxon>
    </lineage>
</organism>
<proteinExistence type="predicted"/>
<dbReference type="EMBL" id="BLLF01003676">
    <property type="protein sequence ID" value="GFH27932.1"/>
    <property type="molecule type" value="Genomic_DNA"/>
</dbReference>
<accession>A0A6A0A5Z8</accession>
<evidence type="ECO:0000313" key="2">
    <source>
        <dbReference type="EMBL" id="GFH27932.1"/>
    </source>
</evidence>
<name>A0A6A0A5Z8_HAELA</name>
<feature type="non-terminal residue" evidence="2">
    <location>
        <position position="177"/>
    </location>
</feature>
<sequence length="177" mass="18059">MESSPAAAEPNEPRASKAAPRRQAITKADREFAALVSRLLAPQPSTQRATSCLLPVLQLFRGVWGLLPPGAMGERGGGKGAAGGGTGSGPLDDPLGEAWGSLLHQRASSCKTKLRRSTEGPCAEWPTASVGSSRADVTTPPATAILALGFGPVSLALTACSEQAGSEEVLVTLFVAL</sequence>
<protein>
    <submittedName>
        <fullName evidence="2">Uncharacterized protein</fullName>
    </submittedName>
</protein>
<reference evidence="2 3" key="1">
    <citation type="submission" date="2020-02" db="EMBL/GenBank/DDBJ databases">
        <title>Draft genome sequence of Haematococcus lacustris strain NIES-144.</title>
        <authorList>
            <person name="Morimoto D."/>
            <person name="Nakagawa S."/>
            <person name="Yoshida T."/>
            <person name="Sawayama S."/>
        </authorList>
    </citation>
    <scope>NUCLEOTIDE SEQUENCE [LARGE SCALE GENOMIC DNA]</scope>
    <source>
        <strain evidence="2 3">NIES-144</strain>
    </source>
</reference>
<comment type="caution">
    <text evidence="2">The sequence shown here is derived from an EMBL/GenBank/DDBJ whole genome shotgun (WGS) entry which is preliminary data.</text>
</comment>